<sequence length="179" mass="19254">MHDDDTGTDGIEAAPIIVSALFGPADFAWLDGLRRTHFPPDRNVIAAHLTLFHHLPPTLLPELAGRLKTATSRIPRPEAMIDRVMSLGRGVALGVRSPALLAIRAELADAFTGCLTPQDQAGWRPHVTIQNKVPPAEARALQTALSAGFSPRPLVIAGLAAHHYRGGPWQTIARYPFSG</sequence>
<reference evidence="1 2" key="1">
    <citation type="submission" date="2019-07" db="EMBL/GenBank/DDBJ databases">
        <title>Sphingomonas solaris sp. nov., isolated from a solar panel from Boston, Massachusetts.</title>
        <authorList>
            <person name="Tanner K."/>
            <person name="Pascual J."/>
            <person name="Mancuso C."/>
            <person name="Pereto J."/>
            <person name="Khalil A."/>
            <person name="Vilanova C."/>
        </authorList>
    </citation>
    <scope>NUCLEOTIDE SEQUENCE [LARGE SCALE GENOMIC DNA]</scope>
    <source>
        <strain evidence="1 2">R4DWN</strain>
    </source>
</reference>
<dbReference type="InterPro" id="IPR009097">
    <property type="entry name" value="Cyclic_Pdiesterase"/>
</dbReference>
<dbReference type="AlphaFoldDB" id="A0A558RBQ6"/>
<name>A0A558RBQ6_9SPHN</name>
<organism evidence="1 2">
    <name type="scientific">Alterirhizorhabdus solaris</name>
    <dbReference type="NCBI Taxonomy" id="2529389"/>
    <lineage>
        <taxon>Bacteria</taxon>
        <taxon>Pseudomonadati</taxon>
        <taxon>Pseudomonadota</taxon>
        <taxon>Alphaproteobacteria</taxon>
        <taxon>Sphingomonadales</taxon>
        <taxon>Rhizorhabdaceae</taxon>
        <taxon>Alterirhizorhabdus</taxon>
    </lineage>
</organism>
<evidence type="ECO:0000313" key="1">
    <source>
        <dbReference type="EMBL" id="TVV76855.1"/>
    </source>
</evidence>
<accession>A0A558RBQ6</accession>
<dbReference type="RefSeq" id="WP_145147992.1">
    <property type="nucleotide sequence ID" value="NZ_VNIM01000006.1"/>
</dbReference>
<dbReference type="Gene3D" id="3.90.1140.10">
    <property type="entry name" value="Cyclic phosphodiesterase"/>
    <property type="match status" value="1"/>
</dbReference>
<dbReference type="Pfam" id="PF13563">
    <property type="entry name" value="2_5_RNA_ligase2"/>
    <property type="match status" value="1"/>
</dbReference>
<dbReference type="EMBL" id="VNIM01000006">
    <property type="protein sequence ID" value="TVV76855.1"/>
    <property type="molecule type" value="Genomic_DNA"/>
</dbReference>
<dbReference type="GO" id="GO:0016874">
    <property type="term" value="F:ligase activity"/>
    <property type="evidence" value="ECO:0007669"/>
    <property type="project" value="UniProtKB-KW"/>
</dbReference>
<dbReference type="SUPFAM" id="SSF55144">
    <property type="entry name" value="LigT-like"/>
    <property type="match status" value="1"/>
</dbReference>
<dbReference type="Proteomes" id="UP000318681">
    <property type="component" value="Unassembled WGS sequence"/>
</dbReference>
<keyword evidence="1" id="KW-0436">Ligase</keyword>
<comment type="caution">
    <text evidence="1">The sequence shown here is derived from an EMBL/GenBank/DDBJ whole genome shotgun (WGS) entry which is preliminary data.</text>
</comment>
<gene>
    <name evidence="1" type="ORF">FOY91_03040</name>
</gene>
<evidence type="ECO:0000313" key="2">
    <source>
        <dbReference type="Proteomes" id="UP000318681"/>
    </source>
</evidence>
<dbReference type="OrthoDB" id="793003at2"/>
<keyword evidence="2" id="KW-1185">Reference proteome</keyword>
<proteinExistence type="predicted"/>
<protein>
    <submittedName>
        <fullName evidence="1">2'-5' RNA ligase family protein</fullName>
    </submittedName>
</protein>